<dbReference type="InterPro" id="IPR013216">
    <property type="entry name" value="Methyltransf_11"/>
</dbReference>
<dbReference type="CDD" id="cd02440">
    <property type="entry name" value="AdoMet_MTases"/>
    <property type="match status" value="1"/>
</dbReference>
<dbReference type="RefSeq" id="WP_377185357.1">
    <property type="nucleotide sequence ID" value="NZ_JBHUPD010000002.1"/>
</dbReference>
<dbReference type="Pfam" id="PF08241">
    <property type="entry name" value="Methyltransf_11"/>
    <property type="match status" value="1"/>
</dbReference>
<proteinExistence type="predicted"/>
<feature type="domain" description="Methyltransferase type 11" evidence="1">
    <location>
        <begin position="75"/>
        <end position="167"/>
    </location>
</feature>
<sequence length="259" mass="28925">MSTAIATGNPFSGLVSAFKKVINSNPLIEKGSAEAYDIWAGNYDVQPGNLMLDMDEEVFGCLLSAIDVKGKQIADIGCGTGRHWPKLFAGQPESLTGFDVSAGMLRRLEQKFPGAKTQQIADNLFKDIADASYDVVISTLTVAHIENLEEALNAWCRMVKPKAEIIITDFHPNALAHGGKRTFRHDNGSISIQNFVHYVYDVERILQSHGFKSVNKLEKTIDESVKHYYEQQNALHVYEKFKDARIIYGIHLTRGYDTE</sequence>
<evidence type="ECO:0000259" key="1">
    <source>
        <dbReference type="Pfam" id="PF08241"/>
    </source>
</evidence>
<evidence type="ECO:0000313" key="2">
    <source>
        <dbReference type="EMBL" id="MFD2873037.1"/>
    </source>
</evidence>
<keyword evidence="2" id="KW-0489">Methyltransferase</keyword>
<dbReference type="GO" id="GO:0032259">
    <property type="term" value="P:methylation"/>
    <property type="evidence" value="ECO:0007669"/>
    <property type="project" value="UniProtKB-KW"/>
</dbReference>
<name>A0ABW5YCM0_9SPHI</name>
<dbReference type="EC" id="2.1.1.-" evidence="2"/>
<organism evidence="2 3">
    <name type="scientific">Mucilaginibacter ximonensis</name>
    <dbReference type="NCBI Taxonomy" id="538021"/>
    <lineage>
        <taxon>Bacteria</taxon>
        <taxon>Pseudomonadati</taxon>
        <taxon>Bacteroidota</taxon>
        <taxon>Sphingobacteriia</taxon>
        <taxon>Sphingobacteriales</taxon>
        <taxon>Sphingobacteriaceae</taxon>
        <taxon>Mucilaginibacter</taxon>
    </lineage>
</organism>
<evidence type="ECO:0000313" key="3">
    <source>
        <dbReference type="Proteomes" id="UP001597557"/>
    </source>
</evidence>
<protein>
    <submittedName>
        <fullName evidence="2">Class I SAM-dependent methyltransferase</fullName>
        <ecNumber evidence="2">2.1.1.-</ecNumber>
    </submittedName>
</protein>
<dbReference type="Gene3D" id="3.40.50.150">
    <property type="entry name" value="Vaccinia Virus protein VP39"/>
    <property type="match status" value="1"/>
</dbReference>
<accession>A0ABW5YCM0</accession>
<dbReference type="GO" id="GO:0008168">
    <property type="term" value="F:methyltransferase activity"/>
    <property type="evidence" value="ECO:0007669"/>
    <property type="project" value="UniProtKB-KW"/>
</dbReference>
<dbReference type="Proteomes" id="UP001597557">
    <property type="component" value="Unassembled WGS sequence"/>
</dbReference>
<gene>
    <name evidence="2" type="ORF">ACFS5N_11195</name>
</gene>
<dbReference type="InterPro" id="IPR029063">
    <property type="entry name" value="SAM-dependent_MTases_sf"/>
</dbReference>
<dbReference type="SUPFAM" id="SSF53335">
    <property type="entry name" value="S-adenosyl-L-methionine-dependent methyltransferases"/>
    <property type="match status" value="1"/>
</dbReference>
<reference evidence="3" key="1">
    <citation type="journal article" date="2019" name="Int. J. Syst. Evol. Microbiol.">
        <title>The Global Catalogue of Microorganisms (GCM) 10K type strain sequencing project: providing services to taxonomists for standard genome sequencing and annotation.</title>
        <authorList>
            <consortium name="The Broad Institute Genomics Platform"/>
            <consortium name="The Broad Institute Genome Sequencing Center for Infectious Disease"/>
            <person name="Wu L."/>
            <person name="Ma J."/>
        </authorList>
    </citation>
    <scope>NUCLEOTIDE SEQUENCE [LARGE SCALE GENOMIC DNA]</scope>
    <source>
        <strain evidence="3">KCTC 22437</strain>
    </source>
</reference>
<comment type="caution">
    <text evidence="2">The sequence shown here is derived from an EMBL/GenBank/DDBJ whole genome shotgun (WGS) entry which is preliminary data.</text>
</comment>
<dbReference type="EMBL" id="JBHUPD010000002">
    <property type="protein sequence ID" value="MFD2873037.1"/>
    <property type="molecule type" value="Genomic_DNA"/>
</dbReference>
<dbReference type="PANTHER" id="PTHR43861">
    <property type="entry name" value="TRANS-ACONITATE 2-METHYLTRANSFERASE-RELATED"/>
    <property type="match status" value="1"/>
</dbReference>
<keyword evidence="2" id="KW-0808">Transferase</keyword>
<keyword evidence="3" id="KW-1185">Reference proteome</keyword>